<gene>
    <name evidence="3" type="ORF">F9C07_5043</name>
</gene>
<name>A0A7U2MLM8_ASPFN</name>
<evidence type="ECO:0000259" key="2">
    <source>
        <dbReference type="Pfam" id="PF03795"/>
    </source>
</evidence>
<evidence type="ECO:0000256" key="1">
    <source>
        <dbReference type="SAM" id="Phobius"/>
    </source>
</evidence>
<dbReference type="Pfam" id="PF03795">
    <property type="entry name" value="YCII"/>
    <property type="match status" value="1"/>
</dbReference>
<dbReference type="InterPro" id="IPR051807">
    <property type="entry name" value="Sec-metab_biosynth-assoc"/>
</dbReference>
<dbReference type="VEuPathDB" id="FungiDB:AFLA_007253"/>
<proteinExistence type="predicted"/>
<dbReference type="PANTHER" id="PTHR33606:SF3">
    <property type="entry name" value="PROTEIN YCII"/>
    <property type="match status" value="1"/>
</dbReference>
<dbReference type="OMA" id="RFFVYAP"/>
<dbReference type="Proteomes" id="UP000596276">
    <property type="component" value="Chromosome 3"/>
</dbReference>
<dbReference type="AlphaFoldDB" id="A0A7U2MLM8"/>
<evidence type="ECO:0000313" key="3">
    <source>
        <dbReference type="EMBL" id="QRD86027.1"/>
    </source>
</evidence>
<dbReference type="InterPro" id="IPR011008">
    <property type="entry name" value="Dimeric_a/b-barrel"/>
</dbReference>
<evidence type="ECO:0000313" key="4">
    <source>
        <dbReference type="Proteomes" id="UP000596276"/>
    </source>
</evidence>
<reference evidence="4" key="1">
    <citation type="journal article" date="2021" name="G3 (Bethesda)">
        <title>Chromosome assembled and annotated genome sequence of Aspergillus flavus NRRL 3357.</title>
        <authorList>
            <person name="Skerker J.M."/>
            <person name="Pianalto K.M."/>
            <person name="Mondo S.J."/>
            <person name="Yang K."/>
            <person name="Arkin A.P."/>
            <person name="Keller N.P."/>
            <person name="Grigoriev I.V."/>
            <person name="Louise Glass N.L."/>
        </authorList>
    </citation>
    <scope>NUCLEOTIDE SEQUENCE [LARGE SCALE GENOMIC DNA]</scope>
    <source>
        <strain evidence="4">ATCC 200026 / FGSC A1120 / IAM 13836 / NRRL 3357 / JCM 12722 / SRRC 167</strain>
    </source>
</reference>
<keyword evidence="1" id="KW-0812">Transmembrane</keyword>
<dbReference type="PANTHER" id="PTHR33606">
    <property type="entry name" value="PROTEIN YCII"/>
    <property type="match status" value="1"/>
</dbReference>
<dbReference type="VEuPathDB" id="FungiDB:F9C07_5043"/>
<feature type="domain" description="YCII-related" evidence="2">
    <location>
        <begin position="45"/>
        <end position="114"/>
    </location>
</feature>
<feature type="transmembrane region" description="Helical" evidence="1">
    <location>
        <begin position="134"/>
        <end position="160"/>
    </location>
</feature>
<sequence>MSTKKEFICLVPDKPGSLQKRLEVRKYVVFRSTPPWISQNNPLTLEYYSQHLEGVKPLVQNGSIVCGGGTLDSHPAPGETPPFNGSALIVVAENEAEVKALISNDIYTRSGVWDVEKAQIIPVCRFFLFFLHCFPWIGGIGGGCLYLGFGLMLVVVVYVCR</sequence>
<dbReference type="SUPFAM" id="SSF54909">
    <property type="entry name" value="Dimeric alpha+beta barrel"/>
    <property type="match status" value="1"/>
</dbReference>
<keyword evidence="1" id="KW-1133">Transmembrane helix</keyword>
<dbReference type="EMBL" id="CP044620">
    <property type="protein sequence ID" value="QRD86027.1"/>
    <property type="molecule type" value="Genomic_DNA"/>
</dbReference>
<keyword evidence="4" id="KW-1185">Reference proteome</keyword>
<organism evidence="3 4">
    <name type="scientific">Aspergillus flavus (strain ATCC 200026 / FGSC A1120 / IAM 13836 / NRRL 3357 / JCM 12722 / SRRC 167)</name>
    <dbReference type="NCBI Taxonomy" id="332952"/>
    <lineage>
        <taxon>Eukaryota</taxon>
        <taxon>Fungi</taxon>
        <taxon>Dikarya</taxon>
        <taxon>Ascomycota</taxon>
        <taxon>Pezizomycotina</taxon>
        <taxon>Eurotiomycetes</taxon>
        <taxon>Eurotiomycetidae</taxon>
        <taxon>Eurotiales</taxon>
        <taxon>Aspergillaceae</taxon>
        <taxon>Aspergillus</taxon>
        <taxon>Aspergillus subgen. Circumdati</taxon>
    </lineage>
</organism>
<keyword evidence="1" id="KW-0472">Membrane</keyword>
<dbReference type="InterPro" id="IPR005545">
    <property type="entry name" value="YCII"/>
</dbReference>
<protein>
    <recommendedName>
        <fullName evidence="2">YCII-related domain-containing protein</fullName>
    </recommendedName>
</protein>
<dbReference type="Gene3D" id="3.30.70.1060">
    <property type="entry name" value="Dimeric alpha+beta barrel"/>
    <property type="match status" value="1"/>
</dbReference>
<accession>A0A7U2MLM8</accession>